<dbReference type="EMBL" id="CP017037">
    <property type="protein sequence ID" value="AOH39038.1"/>
    <property type="molecule type" value="Genomic_DNA"/>
</dbReference>
<keyword evidence="10" id="KW-0670">Pyruvate</keyword>
<keyword evidence="7" id="KW-0865">Zymogen</keyword>
<evidence type="ECO:0000256" key="1">
    <source>
        <dbReference type="ARBA" id="ARBA00001928"/>
    </source>
</evidence>
<accession>A0A1B3WDK3</accession>
<evidence type="ECO:0000256" key="3">
    <source>
        <dbReference type="ARBA" id="ARBA00022793"/>
    </source>
</evidence>
<evidence type="ECO:0000313" key="12">
    <source>
        <dbReference type="Proteomes" id="UP000094757"/>
    </source>
</evidence>
<evidence type="ECO:0000256" key="9">
    <source>
        <dbReference type="ARBA" id="ARBA00023270"/>
    </source>
</evidence>
<evidence type="ECO:0000256" key="5">
    <source>
        <dbReference type="ARBA" id="ARBA00023066"/>
    </source>
</evidence>
<dbReference type="AlphaFoldDB" id="A0A1B3WDK3"/>
<evidence type="ECO:0000256" key="10">
    <source>
        <dbReference type="ARBA" id="ARBA00023317"/>
    </source>
</evidence>
<comment type="cofactor">
    <cofactor evidence="1">
        <name>pyruvate</name>
        <dbReference type="ChEBI" id="CHEBI:15361"/>
    </cofactor>
</comment>
<dbReference type="SUPFAM" id="SSF56276">
    <property type="entry name" value="S-adenosylmethionine decarboxylase"/>
    <property type="match status" value="1"/>
</dbReference>
<keyword evidence="5" id="KW-0745">Spermidine biosynthesis</keyword>
<evidence type="ECO:0000256" key="6">
    <source>
        <dbReference type="ARBA" id="ARBA00023115"/>
    </source>
</evidence>
<dbReference type="InterPro" id="IPR016067">
    <property type="entry name" value="S-AdoMet_deCO2ase_core"/>
</dbReference>
<dbReference type="GO" id="GO:0004014">
    <property type="term" value="F:adenosylmethionine decarboxylase activity"/>
    <property type="evidence" value="ECO:0007669"/>
    <property type="project" value="InterPro"/>
</dbReference>
<protein>
    <recommendedName>
        <fullName evidence="13">S-adenosylmethionine decarboxylase proenzyme</fullName>
    </recommendedName>
</protein>
<dbReference type="Pfam" id="PF02675">
    <property type="entry name" value="AdoMet_dc"/>
    <property type="match status" value="1"/>
</dbReference>
<reference evidence="12" key="1">
    <citation type="submission" date="2016-08" db="EMBL/GenBank/DDBJ databases">
        <authorList>
            <person name="Holder M.E."/>
            <person name="Ajami N.J."/>
            <person name="Petrosino J.F."/>
        </authorList>
    </citation>
    <scope>NUCLEOTIDE SEQUENCE [LARGE SCALE GENOMIC DNA]</scope>
    <source>
        <strain evidence="12">F0677</strain>
    </source>
</reference>
<evidence type="ECO:0000313" key="11">
    <source>
        <dbReference type="EMBL" id="AOH39038.1"/>
    </source>
</evidence>
<evidence type="ECO:0000256" key="4">
    <source>
        <dbReference type="ARBA" id="ARBA00022813"/>
    </source>
</evidence>
<keyword evidence="4" id="KW-0068">Autocatalytic cleavage</keyword>
<dbReference type="Proteomes" id="UP000094757">
    <property type="component" value="Chromosome"/>
</dbReference>
<dbReference type="PANTHER" id="PTHR33866">
    <property type="entry name" value="S-ADENOSYLMETHIONINE DECARBOXYLASE PROENZYME"/>
    <property type="match status" value="1"/>
</dbReference>
<dbReference type="STRING" id="39950.BCB69_03070"/>
<gene>
    <name evidence="11" type="ORF">BCB69_03070</name>
</gene>
<dbReference type="Gene3D" id="3.60.90.10">
    <property type="entry name" value="S-adenosylmethionine decarboxylase"/>
    <property type="match status" value="1"/>
</dbReference>
<keyword evidence="8" id="KW-0456">Lyase</keyword>
<organism evidence="11 12">
    <name type="scientific">Dialister pneumosintes</name>
    <dbReference type="NCBI Taxonomy" id="39950"/>
    <lineage>
        <taxon>Bacteria</taxon>
        <taxon>Bacillati</taxon>
        <taxon>Bacillota</taxon>
        <taxon>Negativicutes</taxon>
        <taxon>Veillonellales</taxon>
        <taxon>Veillonellaceae</taxon>
        <taxon>Dialister</taxon>
    </lineage>
</organism>
<dbReference type="GO" id="GO:0005829">
    <property type="term" value="C:cytosol"/>
    <property type="evidence" value="ECO:0007669"/>
    <property type="project" value="TreeGrafter"/>
</dbReference>
<proteinExistence type="predicted"/>
<keyword evidence="3" id="KW-0210">Decarboxylase</keyword>
<dbReference type="GO" id="GO:0008295">
    <property type="term" value="P:spermidine biosynthetic process"/>
    <property type="evidence" value="ECO:0007669"/>
    <property type="project" value="UniProtKB-KW"/>
</dbReference>
<dbReference type="InterPro" id="IPR003826">
    <property type="entry name" value="AdoMetDC_fam_prok"/>
</dbReference>
<keyword evidence="6" id="KW-0620">Polyamine biosynthesis</keyword>
<keyword evidence="9" id="KW-0704">Schiff base</keyword>
<dbReference type="PANTHER" id="PTHR33866:SF2">
    <property type="entry name" value="S-ADENOSYLMETHIONINE DECARBOXYLASE PROENZYME"/>
    <property type="match status" value="1"/>
</dbReference>
<dbReference type="KEGG" id="dpn:BCB69_03070"/>
<evidence type="ECO:0000256" key="7">
    <source>
        <dbReference type="ARBA" id="ARBA00023145"/>
    </source>
</evidence>
<dbReference type="RefSeq" id="WP_022514162.1">
    <property type="nucleotide sequence ID" value="NZ_CP017037.1"/>
</dbReference>
<keyword evidence="2" id="KW-0949">S-adenosyl-L-methionine</keyword>
<evidence type="ECO:0000256" key="2">
    <source>
        <dbReference type="ARBA" id="ARBA00022691"/>
    </source>
</evidence>
<evidence type="ECO:0000256" key="8">
    <source>
        <dbReference type="ARBA" id="ARBA00023239"/>
    </source>
</evidence>
<sequence>MSNYTGKHILLDCYGCKTEHIQSKESLLSIITAISKTIKIELIKTEESLTEEEVILAGFGLRSQVCIHAYPQLNYVAADIYTFEVGFNPTQAIQIMRKTLAAEKIRATSIRRGNIDAHPDMKPTTKSKTTTLRKVKNVGRQINQARKKFVSTIRKKTI</sequence>
<name>A0A1B3WDK3_9FIRM</name>
<evidence type="ECO:0008006" key="13">
    <source>
        <dbReference type="Google" id="ProtNLM"/>
    </source>
</evidence>